<proteinExistence type="predicted"/>
<dbReference type="EMBL" id="CACRXK020019079">
    <property type="protein sequence ID" value="CAB4033249.1"/>
    <property type="molecule type" value="Genomic_DNA"/>
</dbReference>
<comment type="caution">
    <text evidence="1">The sequence shown here is derived from an EMBL/GenBank/DDBJ whole genome shotgun (WGS) entry which is preliminary data.</text>
</comment>
<gene>
    <name evidence="1" type="ORF">PACLA_8A047160</name>
</gene>
<sequence>MAEAEIMRRGLQANELMVIQPPRSGYSVPYLRDSAGLGQAIAFIRPIQTNLGMEPEPLMDSSEDTGSVPLVKCMNCEVEVLITEIREHQQICCRDDEL</sequence>
<organism evidence="1 2">
    <name type="scientific">Paramuricea clavata</name>
    <name type="common">Red gorgonian</name>
    <name type="synonym">Violescent sea-whip</name>
    <dbReference type="NCBI Taxonomy" id="317549"/>
    <lineage>
        <taxon>Eukaryota</taxon>
        <taxon>Metazoa</taxon>
        <taxon>Cnidaria</taxon>
        <taxon>Anthozoa</taxon>
        <taxon>Octocorallia</taxon>
        <taxon>Malacalcyonacea</taxon>
        <taxon>Plexauridae</taxon>
        <taxon>Paramuricea</taxon>
    </lineage>
</organism>
<dbReference type="AlphaFoldDB" id="A0A7D9LI15"/>
<evidence type="ECO:0000313" key="2">
    <source>
        <dbReference type="Proteomes" id="UP001152795"/>
    </source>
</evidence>
<dbReference type="OrthoDB" id="5987613at2759"/>
<dbReference type="Proteomes" id="UP001152795">
    <property type="component" value="Unassembled WGS sequence"/>
</dbReference>
<protein>
    <submittedName>
        <fullName evidence="1">Uncharacterized protein</fullName>
    </submittedName>
</protein>
<name>A0A7D9LI15_PARCT</name>
<accession>A0A7D9LI15</accession>
<feature type="non-terminal residue" evidence="1">
    <location>
        <position position="1"/>
    </location>
</feature>
<keyword evidence="2" id="KW-1185">Reference proteome</keyword>
<reference evidence="1" key="1">
    <citation type="submission" date="2020-04" db="EMBL/GenBank/DDBJ databases">
        <authorList>
            <person name="Alioto T."/>
            <person name="Alioto T."/>
            <person name="Gomez Garrido J."/>
        </authorList>
    </citation>
    <scope>NUCLEOTIDE SEQUENCE</scope>
    <source>
        <strain evidence="1">A484AB</strain>
    </source>
</reference>
<evidence type="ECO:0000313" key="1">
    <source>
        <dbReference type="EMBL" id="CAB4033249.1"/>
    </source>
</evidence>